<protein>
    <recommendedName>
        <fullName evidence="5">Lipoprotein</fullName>
    </recommendedName>
</protein>
<evidence type="ECO:0008006" key="5">
    <source>
        <dbReference type="Google" id="ProtNLM"/>
    </source>
</evidence>
<dbReference type="EMBL" id="JAAKZV010000124">
    <property type="protein sequence ID" value="NGN67087.1"/>
    <property type="molecule type" value="Genomic_DNA"/>
</dbReference>
<keyword evidence="4" id="KW-1185">Reference proteome</keyword>
<dbReference type="PROSITE" id="PS51257">
    <property type="entry name" value="PROKAR_LIPOPROTEIN"/>
    <property type="match status" value="1"/>
</dbReference>
<feature type="compositionally biased region" description="Basic residues" evidence="1">
    <location>
        <begin position="116"/>
        <end position="126"/>
    </location>
</feature>
<feature type="compositionally biased region" description="Low complexity" evidence="1">
    <location>
        <begin position="185"/>
        <end position="200"/>
    </location>
</feature>
<dbReference type="RefSeq" id="WP_165240387.1">
    <property type="nucleotide sequence ID" value="NZ_JAAKZV010000124.1"/>
</dbReference>
<evidence type="ECO:0000313" key="4">
    <source>
        <dbReference type="Proteomes" id="UP000481583"/>
    </source>
</evidence>
<keyword evidence="2" id="KW-0732">Signal</keyword>
<organism evidence="3 4">
    <name type="scientific">Streptomyces coryli</name>
    <dbReference type="NCBI Taxonomy" id="1128680"/>
    <lineage>
        <taxon>Bacteria</taxon>
        <taxon>Bacillati</taxon>
        <taxon>Actinomycetota</taxon>
        <taxon>Actinomycetes</taxon>
        <taxon>Kitasatosporales</taxon>
        <taxon>Streptomycetaceae</taxon>
        <taxon>Streptomyces</taxon>
    </lineage>
</organism>
<feature type="chain" id="PRO_5026007983" description="Lipoprotein" evidence="2">
    <location>
        <begin position="26"/>
        <end position="200"/>
    </location>
</feature>
<gene>
    <name evidence="3" type="ORF">G5C51_24660</name>
</gene>
<evidence type="ECO:0000256" key="1">
    <source>
        <dbReference type="SAM" id="MobiDB-lite"/>
    </source>
</evidence>
<feature type="signal peptide" evidence="2">
    <location>
        <begin position="1"/>
        <end position="25"/>
    </location>
</feature>
<reference evidence="3 4" key="1">
    <citation type="submission" date="2020-02" db="EMBL/GenBank/DDBJ databases">
        <title>Whole-genome analyses of novel actinobacteria.</title>
        <authorList>
            <person name="Sahin N."/>
        </authorList>
    </citation>
    <scope>NUCLEOTIDE SEQUENCE [LARGE SCALE GENOMIC DNA]</scope>
    <source>
        <strain evidence="3 4">A7024</strain>
    </source>
</reference>
<evidence type="ECO:0000256" key="2">
    <source>
        <dbReference type="SAM" id="SignalP"/>
    </source>
</evidence>
<dbReference type="AlphaFoldDB" id="A0A6G4U715"/>
<accession>A0A6G4U715</accession>
<dbReference type="Proteomes" id="UP000481583">
    <property type="component" value="Unassembled WGS sequence"/>
</dbReference>
<feature type="region of interest" description="Disordered" evidence="1">
    <location>
        <begin position="180"/>
        <end position="200"/>
    </location>
</feature>
<comment type="caution">
    <text evidence="3">The sequence shown here is derived from an EMBL/GenBank/DDBJ whole genome shotgun (WGS) entry which is preliminary data.</text>
</comment>
<evidence type="ECO:0000313" key="3">
    <source>
        <dbReference type="EMBL" id="NGN67087.1"/>
    </source>
</evidence>
<sequence length="200" mass="21539">MRRAHAFFLALLPLGLTTACVSAYAAGYVTVMPYSAEPGDEVEVSTYACRGERAFGYSDAFVAPVRLEADHTVRELQGTARIREGIQPREYRVRVRCDDDETVALGTVDVRDPWKRGHHGDKWKRHGGYERPHSPVHAGGGGTAEVTTAQSPAERFKDALPVAGAGVAALTLAGVALHRRRKAATAETTAETGAGSRRGR</sequence>
<name>A0A6G4U715_9ACTN</name>
<proteinExistence type="predicted"/>
<feature type="region of interest" description="Disordered" evidence="1">
    <location>
        <begin position="115"/>
        <end position="143"/>
    </location>
</feature>